<dbReference type="GO" id="GO:0008270">
    <property type="term" value="F:zinc ion binding"/>
    <property type="evidence" value="ECO:0007669"/>
    <property type="project" value="UniProtKB-KW"/>
</dbReference>
<keyword evidence="3" id="KW-0862">Zinc</keyword>
<evidence type="ECO:0000256" key="4">
    <source>
        <dbReference type="PROSITE-ProRule" id="PRU00452"/>
    </source>
</evidence>
<reference evidence="8 9" key="2">
    <citation type="submission" date="2024-05" db="EMBL/GenBank/DDBJ databases">
        <authorList>
            <person name="Chen Y."/>
            <person name="Shah S."/>
            <person name="Dougan E. K."/>
            <person name="Thang M."/>
            <person name="Chan C."/>
        </authorList>
    </citation>
    <scope>NUCLEOTIDE SEQUENCE [LARGE SCALE GENOMIC DNA]</scope>
</reference>
<dbReference type="PANTHER" id="PTHR10782">
    <property type="entry name" value="ZINC FINGER MIZ DOMAIN-CONTAINING PROTEIN"/>
    <property type="match status" value="1"/>
</dbReference>
<dbReference type="InterPro" id="IPR004181">
    <property type="entry name" value="Znf_MIZ"/>
</dbReference>
<proteinExistence type="predicted"/>
<dbReference type="Proteomes" id="UP001152797">
    <property type="component" value="Unassembled WGS sequence"/>
</dbReference>
<organism evidence="7">
    <name type="scientific">Cladocopium goreaui</name>
    <dbReference type="NCBI Taxonomy" id="2562237"/>
    <lineage>
        <taxon>Eukaryota</taxon>
        <taxon>Sar</taxon>
        <taxon>Alveolata</taxon>
        <taxon>Dinophyceae</taxon>
        <taxon>Suessiales</taxon>
        <taxon>Symbiodiniaceae</taxon>
        <taxon>Cladocopium</taxon>
    </lineage>
</organism>
<feature type="compositionally biased region" description="Basic and acidic residues" evidence="5">
    <location>
        <begin position="36"/>
        <end position="63"/>
    </location>
</feature>
<dbReference type="EMBL" id="CAMXCT020000821">
    <property type="protein sequence ID" value="CAL1137000.1"/>
    <property type="molecule type" value="Genomic_DNA"/>
</dbReference>
<accession>A0A9P1C1Y5</accession>
<dbReference type="GO" id="GO:0061665">
    <property type="term" value="F:SUMO ligase activity"/>
    <property type="evidence" value="ECO:0007669"/>
    <property type="project" value="TreeGrafter"/>
</dbReference>
<keyword evidence="9" id="KW-1185">Reference proteome</keyword>
<keyword evidence="8" id="KW-0808">Transferase</keyword>
<dbReference type="CDD" id="cd16650">
    <property type="entry name" value="SP-RING_PIAS-like"/>
    <property type="match status" value="1"/>
</dbReference>
<evidence type="ECO:0000256" key="2">
    <source>
        <dbReference type="ARBA" id="ARBA00022771"/>
    </source>
</evidence>
<comment type="caution">
    <text evidence="7">The sequence shown here is derived from an EMBL/GenBank/DDBJ whole genome shotgun (WGS) entry which is preliminary data.</text>
</comment>
<evidence type="ECO:0000256" key="3">
    <source>
        <dbReference type="ARBA" id="ARBA00022833"/>
    </source>
</evidence>
<dbReference type="AlphaFoldDB" id="A0A9P1C1Y5"/>
<evidence type="ECO:0000313" key="8">
    <source>
        <dbReference type="EMBL" id="CAL4770937.1"/>
    </source>
</evidence>
<dbReference type="PANTHER" id="PTHR10782:SF4">
    <property type="entry name" value="TONALLI, ISOFORM E"/>
    <property type="match status" value="1"/>
</dbReference>
<evidence type="ECO:0000256" key="5">
    <source>
        <dbReference type="SAM" id="MobiDB-lite"/>
    </source>
</evidence>
<keyword evidence="2 4" id="KW-0863">Zinc-finger</keyword>
<dbReference type="PROSITE" id="PS51044">
    <property type="entry name" value="ZF_SP_RING"/>
    <property type="match status" value="1"/>
</dbReference>
<evidence type="ECO:0000259" key="6">
    <source>
        <dbReference type="PROSITE" id="PS51044"/>
    </source>
</evidence>
<dbReference type="Pfam" id="PF02891">
    <property type="entry name" value="zf-MIZ"/>
    <property type="match status" value="1"/>
</dbReference>
<feature type="compositionally biased region" description="Acidic residues" evidence="5">
    <location>
        <begin position="506"/>
        <end position="515"/>
    </location>
</feature>
<protein>
    <submittedName>
        <fullName evidence="8">E3 SUMO-protein ligase pli1 (E3 SUMO-protei n transferase plil)</fullName>
    </submittedName>
</protein>
<dbReference type="InterPro" id="IPR013083">
    <property type="entry name" value="Znf_RING/FYVE/PHD"/>
</dbReference>
<sequence length="530" mass="59409">MAGIPVKPSWASSSGLKRKAEALDEVALRKAQALREAQKAKEKAVALKRAAEQKAGQLRDLRAASRGSHGSHGGSHGHGLSHGESHGSLRHSTSQASLTSGEHRSSRSGELVCRKCRQKYDPRYKSEFKDGYCLKCRKRAKEKAIAMQKEKEKSAEKKANAAREVRGRMAAAAPKRPVQEQRPAFHRNQSALICRTCQQSSNLRRIPDLKDGTFLCPPCRLREMDPFNAMRENEKGLLKLMLLQPPTVPEDTCGEATIRIKLNMPNLAKWRKAGEEIDVRMLNLDSCDTQQSWPHSLTMWANGTQAFQVEAPKEGHKRRDAPQRISACLKSDMVNHLKISMRDGFTLQRFGIAIVRVKPQSVLEMRKAVRLVSAEDGRKLVREVLWNSKLLSLSEEVEANGSDRCRLTCPLTHQRIHTPVRGDKCAHLQCFDLKAYLEINRGIAAFNKRWTCPVCAIAAKPQDMFVDMYMLNVLKKTEDDDDEICFDAEGEWTVTAKVPPPPTPDTDMEAAEEHEDTTPEVLVVPGLDDE</sequence>
<name>A0A9P1C1Y5_9DINO</name>
<feature type="region of interest" description="Disordered" evidence="5">
    <location>
        <begin position="35"/>
        <end position="111"/>
    </location>
</feature>
<evidence type="ECO:0000313" key="9">
    <source>
        <dbReference type="Proteomes" id="UP001152797"/>
    </source>
</evidence>
<dbReference type="OrthoDB" id="28127at2759"/>
<dbReference type="Gene3D" id="3.30.40.10">
    <property type="entry name" value="Zinc/RING finger domain, C3HC4 (zinc finger)"/>
    <property type="match status" value="1"/>
</dbReference>
<evidence type="ECO:0000256" key="1">
    <source>
        <dbReference type="ARBA" id="ARBA00022723"/>
    </source>
</evidence>
<keyword evidence="1" id="KW-0479">Metal-binding</keyword>
<dbReference type="EMBL" id="CAMXCT030000821">
    <property type="protein sequence ID" value="CAL4770937.1"/>
    <property type="molecule type" value="Genomic_DNA"/>
</dbReference>
<gene>
    <name evidence="7" type="ORF">C1SCF055_LOCUS11222</name>
</gene>
<reference evidence="7" key="1">
    <citation type="submission" date="2022-10" db="EMBL/GenBank/DDBJ databases">
        <authorList>
            <person name="Chen Y."/>
            <person name="Dougan E. K."/>
            <person name="Chan C."/>
            <person name="Rhodes N."/>
            <person name="Thang M."/>
        </authorList>
    </citation>
    <scope>NUCLEOTIDE SEQUENCE</scope>
</reference>
<evidence type="ECO:0000313" key="7">
    <source>
        <dbReference type="EMBL" id="CAI3983625.1"/>
    </source>
</evidence>
<dbReference type="GO" id="GO:0016874">
    <property type="term" value="F:ligase activity"/>
    <property type="evidence" value="ECO:0007669"/>
    <property type="project" value="UniProtKB-KW"/>
</dbReference>
<feature type="domain" description="SP-RING-type" evidence="6">
    <location>
        <begin position="394"/>
        <end position="479"/>
    </location>
</feature>
<feature type="region of interest" description="Disordered" evidence="5">
    <location>
        <begin position="495"/>
        <end position="530"/>
    </location>
</feature>
<dbReference type="GO" id="GO:0000785">
    <property type="term" value="C:chromatin"/>
    <property type="evidence" value="ECO:0007669"/>
    <property type="project" value="TreeGrafter"/>
</dbReference>
<keyword evidence="8" id="KW-0436">Ligase</keyword>
<dbReference type="GO" id="GO:0016925">
    <property type="term" value="P:protein sumoylation"/>
    <property type="evidence" value="ECO:0007669"/>
    <property type="project" value="TreeGrafter"/>
</dbReference>
<dbReference type="EMBL" id="CAMXCT010000821">
    <property type="protein sequence ID" value="CAI3983625.1"/>
    <property type="molecule type" value="Genomic_DNA"/>
</dbReference>